<dbReference type="InterPro" id="IPR044946">
    <property type="entry name" value="Restrct_endonuc_typeI_TRD_sf"/>
</dbReference>
<evidence type="ECO:0000313" key="5">
    <source>
        <dbReference type="EMBL" id="SHJ13895.1"/>
    </source>
</evidence>
<dbReference type="OrthoDB" id="9811611at2"/>
<evidence type="ECO:0000256" key="2">
    <source>
        <dbReference type="ARBA" id="ARBA00022747"/>
    </source>
</evidence>
<comment type="similarity">
    <text evidence="1">Belongs to the type-I restriction system S methylase family.</text>
</comment>
<keyword evidence="3" id="KW-0238">DNA-binding</keyword>
<dbReference type="Gene3D" id="3.90.220.20">
    <property type="entry name" value="DNA methylase specificity domains"/>
    <property type="match status" value="1"/>
</dbReference>
<dbReference type="STRING" id="1123071.SAMN02745181_1280"/>
<dbReference type="Proteomes" id="UP000184510">
    <property type="component" value="Unassembled WGS sequence"/>
</dbReference>
<dbReference type="InterPro" id="IPR000055">
    <property type="entry name" value="Restrct_endonuc_typeI_TRD"/>
</dbReference>
<dbReference type="InParanoid" id="A0A1M6GVG8"/>
<evidence type="ECO:0000256" key="1">
    <source>
        <dbReference type="ARBA" id="ARBA00010923"/>
    </source>
</evidence>
<dbReference type="PANTHER" id="PTHR30408:SF12">
    <property type="entry name" value="TYPE I RESTRICTION ENZYME MJAVIII SPECIFICITY SUBUNIT"/>
    <property type="match status" value="1"/>
</dbReference>
<dbReference type="GO" id="GO:0003677">
    <property type="term" value="F:DNA binding"/>
    <property type="evidence" value="ECO:0007669"/>
    <property type="project" value="UniProtKB-KW"/>
</dbReference>
<organism evidence="5 6">
    <name type="scientific">Rubritalea squalenifaciens DSM 18772</name>
    <dbReference type="NCBI Taxonomy" id="1123071"/>
    <lineage>
        <taxon>Bacteria</taxon>
        <taxon>Pseudomonadati</taxon>
        <taxon>Verrucomicrobiota</taxon>
        <taxon>Verrucomicrobiia</taxon>
        <taxon>Verrucomicrobiales</taxon>
        <taxon>Rubritaleaceae</taxon>
        <taxon>Rubritalea</taxon>
    </lineage>
</organism>
<reference evidence="5 6" key="1">
    <citation type="submission" date="2016-11" db="EMBL/GenBank/DDBJ databases">
        <authorList>
            <person name="Jaros S."/>
            <person name="Januszkiewicz K."/>
            <person name="Wedrychowicz H."/>
        </authorList>
    </citation>
    <scope>NUCLEOTIDE SEQUENCE [LARGE SCALE GENOMIC DNA]</scope>
    <source>
        <strain evidence="5 6">DSM 18772</strain>
    </source>
</reference>
<evidence type="ECO:0000259" key="4">
    <source>
        <dbReference type="Pfam" id="PF01420"/>
    </source>
</evidence>
<dbReference type="GO" id="GO:0009307">
    <property type="term" value="P:DNA restriction-modification system"/>
    <property type="evidence" value="ECO:0007669"/>
    <property type="project" value="UniProtKB-KW"/>
</dbReference>
<accession>A0A1M6GVG8</accession>
<proteinExistence type="inferred from homology"/>
<dbReference type="PANTHER" id="PTHR30408">
    <property type="entry name" value="TYPE-1 RESTRICTION ENZYME ECOKI SPECIFICITY PROTEIN"/>
    <property type="match status" value="1"/>
</dbReference>
<keyword evidence="6" id="KW-1185">Reference proteome</keyword>
<evidence type="ECO:0000313" key="6">
    <source>
        <dbReference type="Proteomes" id="UP000184510"/>
    </source>
</evidence>
<protein>
    <submittedName>
        <fullName evidence="5">Type I restriction modification DNA specificity domain-containing protein</fullName>
    </submittedName>
</protein>
<dbReference type="AlphaFoldDB" id="A0A1M6GVG8"/>
<name>A0A1M6GVG8_9BACT</name>
<dbReference type="SUPFAM" id="SSF116734">
    <property type="entry name" value="DNA methylase specificity domain"/>
    <property type="match status" value="1"/>
</dbReference>
<feature type="domain" description="Type I restriction modification DNA specificity" evidence="4">
    <location>
        <begin position="4"/>
        <end position="173"/>
    </location>
</feature>
<dbReference type="CDD" id="cd16961">
    <property type="entry name" value="RMtype1_S_TRD-CR_like"/>
    <property type="match status" value="1"/>
</dbReference>
<dbReference type="InterPro" id="IPR052021">
    <property type="entry name" value="Type-I_RS_S_subunit"/>
</dbReference>
<sequence>MSQTLQQVCTIQSGITLRKDSCEPSEDGHTHLLSVADMDFIHLTPSTRFPQRFTTKIDRYVAQPNDVLFSVRGTHLKASVMPEHPETFVAPSHLCILTPNDREKLLPEYLAIYLLSEPSQRYFHEKRRGSAVPLITKKSLGELPISLPSLETQARLIRLHQLLETEKDLQNRIHQLHELQVQQCFNKL</sequence>
<dbReference type="RefSeq" id="WP_143158662.1">
    <property type="nucleotide sequence ID" value="NZ_FQYR01000003.1"/>
</dbReference>
<gene>
    <name evidence="5" type="ORF">SAMN02745181_1280</name>
</gene>
<evidence type="ECO:0000256" key="3">
    <source>
        <dbReference type="ARBA" id="ARBA00023125"/>
    </source>
</evidence>
<dbReference type="Pfam" id="PF01420">
    <property type="entry name" value="Methylase_S"/>
    <property type="match status" value="1"/>
</dbReference>
<dbReference type="EMBL" id="FQYR01000003">
    <property type="protein sequence ID" value="SHJ13895.1"/>
    <property type="molecule type" value="Genomic_DNA"/>
</dbReference>
<keyword evidence="2" id="KW-0680">Restriction system</keyword>